<feature type="compositionally biased region" description="Basic and acidic residues" evidence="3">
    <location>
        <begin position="567"/>
        <end position="577"/>
    </location>
</feature>
<feature type="region of interest" description="Disordered" evidence="3">
    <location>
        <begin position="592"/>
        <end position="613"/>
    </location>
</feature>
<sequence>MPLETVNFTGKPSPDGETFTPTAEELRTIRKKMDDPKFLELFQEYMNSMEDPETRREEEAYLRQVEQEARMGGDYSFDFVFPRAGFAVELLEPNPTYQVKVKPLPTGNGKAKVKTRVFVNICSSEKIDPFREETTGDKNSSNWFVPVSISKPRTEFFSETHGSVVQNNEKNGGDGCQETVLVYDAVFHPKTLQLADQSDRFCCFLVNIAVEHINAGYGDNHGFQFRRLSSSVTSVGTLQSQTIKREGGKSPFEPTANEPVLTKPTRKLPESTSTSGRAQPLGNTQDRGNASEGDTQGILKSKKGVSSSPAVSQDKPTSAGVCAKEKMPPSTVTHRGHIDLSYMGWKVVDRRIGVPEELAVKMVFAGVQSASVLNIEVEDAYIKVSHSKDHPYHGTLPLPFTVERTPLEARFERKSSTLTLVLKVVPPSPTGITAADMRQQLMEGSTEDSPAEKVVCTEQNADTAPEDKRTVDGAENFTTEGHLTERTGRDTDAVESGTAHEVKQQECLSTPQFSTMSDQDRVRQVMEKVQAARLERERAEQSEATGVLNEEKNKFKSETSAPVEGDCTSRTEKPTYDNANDHHNLAGSSAITSAPTNTFCGEETLANPPQEENEELLSLKQRQDAWREDLEKRLSAAEDEERQAAIRAEREAQREAERLKKRAAAAKLQEEAEVKLRKSMEELPLSNKHIYAID</sequence>
<feature type="domain" description="PIH1D1/2/3 CS-like" evidence="5">
    <location>
        <begin position="331"/>
        <end position="425"/>
    </location>
</feature>
<comment type="similarity">
    <text evidence="1">Belongs to the PIH1 family.</text>
</comment>
<dbReference type="AlphaFoldDB" id="G0UY49"/>
<feature type="domain" description="PIH1 N-terminal" evidence="4">
    <location>
        <begin position="86"/>
        <end position="156"/>
    </location>
</feature>
<keyword evidence="2" id="KW-0175">Coiled coil</keyword>
<feature type="compositionally biased region" description="Polar residues" evidence="3">
    <location>
        <begin position="270"/>
        <end position="294"/>
    </location>
</feature>
<evidence type="ECO:0000259" key="5">
    <source>
        <dbReference type="Pfam" id="PF18201"/>
    </source>
</evidence>
<dbReference type="GO" id="GO:0005737">
    <property type="term" value="C:cytoplasm"/>
    <property type="evidence" value="ECO:0007669"/>
    <property type="project" value="TreeGrafter"/>
</dbReference>
<name>G0UY49_TRYCI</name>
<feature type="domain" description="PIH1 N-terminal" evidence="4">
    <location>
        <begin position="168"/>
        <end position="246"/>
    </location>
</feature>
<feature type="region of interest" description="Disordered" evidence="3">
    <location>
        <begin position="239"/>
        <end position="332"/>
    </location>
</feature>
<gene>
    <name evidence="6" type="ORF">TCIL3000_10_10950</name>
</gene>
<dbReference type="PANTHER" id="PTHR22997:SF7">
    <property type="entry name" value="PIH1 N-TERMINAL DOMAIN-CONTAINING PROTEIN"/>
    <property type="match status" value="1"/>
</dbReference>
<feature type="coiled-coil region" evidence="2">
    <location>
        <begin position="627"/>
        <end position="669"/>
    </location>
</feature>
<evidence type="ECO:0000259" key="4">
    <source>
        <dbReference type="Pfam" id="PF08190"/>
    </source>
</evidence>
<dbReference type="EMBL" id="HE575323">
    <property type="protein sequence ID" value="CCC94316.1"/>
    <property type="molecule type" value="Genomic_DNA"/>
</dbReference>
<feature type="region of interest" description="Disordered" evidence="3">
    <location>
        <begin position="553"/>
        <end position="577"/>
    </location>
</feature>
<feature type="region of interest" description="Disordered" evidence="3">
    <location>
        <begin position="1"/>
        <end position="20"/>
    </location>
</feature>
<dbReference type="Pfam" id="PF08190">
    <property type="entry name" value="PIH1"/>
    <property type="match status" value="2"/>
</dbReference>
<evidence type="ECO:0000256" key="1">
    <source>
        <dbReference type="ARBA" id="ARBA00008511"/>
    </source>
</evidence>
<dbReference type="PANTHER" id="PTHR22997">
    <property type="entry name" value="PIH1 DOMAIN-CONTAINING PROTEIN 1"/>
    <property type="match status" value="1"/>
</dbReference>
<dbReference type="InterPro" id="IPR012981">
    <property type="entry name" value="PIH1_N"/>
</dbReference>
<dbReference type="VEuPathDB" id="TriTrypDB:TcIL3000_10_10950"/>
<evidence type="ECO:0000256" key="2">
    <source>
        <dbReference type="SAM" id="Coils"/>
    </source>
</evidence>
<dbReference type="InterPro" id="IPR041442">
    <property type="entry name" value="PIH1D1/2/3_CS-like"/>
</dbReference>
<protein>
    <submittedName>
        <fullName evidence="6">Uncharacterized protein TCIL3000_10_10950</fullName>
    </submittedName>
</protein>
<dbReference type="Pfam" id="PF18201">
    <property type="entry name" value="PIH1_CS"/>
    <property type="match status" value="1"/>
</dbReference>
<proteinExistence type="inferred from homology"/>
<evidence type="ECO:0000313" key="6">
    <source>
        <dbReference type="EMBL" id="CCC94316.1"/>
    </source>
</evidence>
<dbReference type="InterPro" id="IPR050734">
    <property type="entry name" value="PIH1/Kintoun_subfamily"/>
</dbReference>
<reference evidence="6" key="1">
    <citation type="journal article" date="2012" name="Proc. Natl. Acad. Sci. U.S.A.">
        <title>Antigenic diversity is generated by distinct evolutionary mechanisms in African trypanosome species.</title>
        <authorList>
            <person name="Jackson A.P."/>
            <person name="Berry A."/>
            <person name="Aslett M."/>
            <person name="Allison H.C."/>
            <person name="Burton P."/>
            <person name="Vavrova-Anderson J."/>
            <person name="Brown R."/>
            <person name="Browne H."/>
            <person name="Corton N."/>
            <person name="Hauser H."/>
            <person name="Gamble J."/>
            <person name="Gilderthorp R."/>
            <person name="Marcello L."/>
            <person name="McQuillan J."/>
            <person name="Otto T.D."/>
            <person name="Quail M.A."/>
            <person name="Sanders M.J."/>
            <person name="van Tonder A."/>
            <person name="Ginger M.L."/>
            <person name="Field M.C."/>
            <person name="Barry J.D."/>
            <person name="Hertz-Fowler C."/>
            <person name="Berriman M."/>
        </authorList>
    </citation>
    <scope>NUCLEOTIDE SEQUENCE</scope>
    <source>
        <strain evidence="6">IL3000</strain>
    </source>
</reference>
<evidence type="ECO:0000256" key="3">
    <source>
        <dbReference type="SAM" id="MobiDB-lite"/>
    </source>
</evidence>
<feature type="compositionally biased region" description="Polar residues" evidence="3">
    <location>
        <begin position="1"/>
        <end position="10"/>
    </location>
</feature>
<feature type="compositionally biased region" description="Polar residues" evidence="3">
    <location>
        <begin position="304"/>
        <end position="316"/>
    </location>
</feature>
<organism evidence="6">
    <name type="scientific">Trypanosoma congolense (strain IL3000)</name>
    <dbReference type="NCBI Taxonomy" id="1068625"/>
    <lineage>
        <taxon>Eukaryota</taxon>
        <taxon>Discoba</taxon>
        <taxon>Euglenozoa</taxon>
        <taxon>Kinetoplastea</taxon>
        <taxon>Metakinetoplastina</taxon>
        <taxon>Trypanosomatida</taxon>
        <taxon>Trypanosomatidae</taxon>
        <taxon>Trypanosoma</taxon>
        <taxon>Nannomonas</taxon>
    </lineage>
</organism>
<accession>G0UY49</accession>